<evidence type="ECO:0000313" key="2">
    <source>
        <dbReference type="Proteomes" id="UP001597231"/>
    </source>
</evidence>
<accession>A0ABW3U018</accession>
<dbReference type="EMBL" id="JBHTLT010000104">
    <property type="protein sequence ID" value="MFD1205982.1"/>
    <property type="molecule type" value="Genomic_DNA"/>
</dbReference>
<dbReference type="SUPFAM" id="SSF53254">
    <property type="entry name" value="Phosphoglycerate mutase-like"/>
    <property type="match status" value="1"/>
</dbReference>
<reference evidence="2" key="1">
    <citation type="journal article" date="2019" name="Int. J. Syst. Evol. Microbiol.">
        <title>The Global Catalogue of Microorganisms (GCM) 10K type strain sequencing project: providing services to taxonomists for standard genome sequencing and annotation.</title>
        <authorList>
            <consortium name="The Broad Institute Genomics Platform"/>
            <consortium name="The Broad Institute Genome Sequencing Center for Infectious Disease"/>
            <person name="Wu L."/>
            <person name="Ma J."/>
        </authorList>
    </citation>
    <scope>NUCLEOTIDE SEQUENCE [LARGE SCALE GENOMIC DNA]</scope>
    <source>
        <strain evidence="2">CCUG 53915</strain>
    </source>
</reference>
<comment type="caution">
    <text evidence="1">The sequence shown here is derived from an EMBL/GenBank/DDBJ whole genome shotgun (WGS) entry which is preliminary data.</text>
</comment>
<organism evidence="1 2">
    <name type="scientific">Sporosarcina contaminans</name>
    <dbReference type="NCBI Taxonomy" id="633403"/>
    <lineage>
        <taxon>Bacteria</taxon>
        <taxon>Bacillati</taxon>
        <taxon>Bacillota</taxon>
        <taxon>Bacilli</taxon>
        <taxon>Bacillales</taxon>
        <taxon>Caryophanaceae</taxon>
        <taxon>Sporosarcina</taxon>
    </lineage>
</organism>
<evidence type="ECO:0000313" key="1">
    <source>
        <dbReference type="EMBL" id="MFD1205982.1"/>
    </source>
</evidence>
<dbReference type="SMART" id="SM00855">
    <property type="entry name" value="PGAM"/>
    <property type="match status" value="1"/>
</dbReference>
<dbReference type="PANTHER" id="PTHR48100">
    <property type="entry name" value="BROAD-SPECIFICITY PHOSPHATASE YOR283W-RELATED"/>
    <property type="match status" value="1"/>
</dbReference>
<sequence>MEKIIYIVRHCSAEGQSPHADLTAEGVMQAEKLASFFEDMEVDRIITSPFVRARMTAEPIAEKKGIHYEEDSRLAERTLSSREFEDWLLKLEDTFLDFELKYEGGESSQEATDRVCNVVDELPDGSKVAIITHGNLMTLLLRCYDETIGFSEWQSLTNPDVYRVYITDSGSTVERIWKEEGTPSVM</sequence>
<dbReference type="Pfam" id="PF00300">
    <property type="entry name" value="His_Phos_1"/>
    <property type="match status" value="1"/>
</dbReference>
<dbReference type="PANTHER" id="PTHR48100:SF1">
    <property type="entry name" value="HISTIDINE PHOSPHATASE FAMILY PROTEIN-RELATED"/>
    <property type="match status" value="1"/>
</dbReference>
<name>A0ABW3U018_9BACL</name>
<dbReference type="Gene3D" id="3.40.50.1240">
    <property type="entry name" value="Phosphoglycerate mutase-like"/>
    <property type="match status" value="1"/>
</dbReference>
<dbReference type="InterPro" id="IPR029033">
    <property type="entry name" value="His_PPase_superfam"/>
</dbReference>
<dbReference type="Proteomes" id="UP001597231">
    <property type="component" value="Unassembled WGS sequence"/>
</dbReference>
<dbReference type="CDD" id="cd07067">
    <property type="entry name" value="HP_PGM_like"/>
    <property type="match status" value="1"/>
</dbReference>
<dbReference type="InterPro" id="IPR050275">
    <property type="entry name" value="PGM_Phosphatase"/>
</dbReference>
<gene>
    <name evidence="1" type="ORF">ACFQ38_12865</name>
</gene>
<protein>
    <submittedName>
        <fullName evidence="1">Histidine phosphatase family protein</fullName>
    </submittedName>
</protein>
<proteinExistence type="predicted"/>
<dbReference type="RefSeq" id="WP_336823177.1">
    <property type="nucleotide sequence ID" value="NZ_JBHTLT010000104.1"/>
</dbReference>
<dbReference type="InterPro" id="IPR013078">
    <property type="entry name" value="His_Pase_superF_clade-1"/>
</dbReference>
<keyword evidence="2" id="KW-1185">Reference proteome</keyword>